<evidence type="ECO:0008006" key="7">
    <source>
        <dbReference type="Google" id="ProtNLM"/>
    </source>
</evidence>
<feature type="compositionally biased region" description="Polar residues" evidence="1">
    <location>
        <begin position="542"/>
        <end position="557"/>
    </location>
</feature>
<evidence type="ECO:0000256" key="1">
    <source>
        <dbReference type="SAM" id="MobiDB-lite"/>
    </source>
</evidence>
<dbReference type="OrthoDB" id="10395708at2759"/>
<dbReference type="EMBL" id="BNCQ01000004">
    <property type="protein sequence ID" value="GIL97421.1"/>
    <property type="molecule type" value="Genomic_DNA"/>
</dbReference>
<evidence type="ECO:0000313" key="3">
    <source>
        <dbReference type="EMBL" id="GIL77261.1"/>
    </source>
</evidence>
<feature type="transmembrane region" description="Helical" evidence="2">
    <location>
        <begin position="56"/>
        <end position="77"/>
    </location>
</feature>
<keyword evidence="2" id="KW-1133">Transmembrane helix</keyword>
<evidence type="ECO:0000313" key="4">
    <source>
        <dbReference type="EMBL" id="GIL97421.1"/>
    </source>
</evidence>
<evidence type="ECO:0000256" key="2">
    <source>
        <dbReference type="SAM" id="Phobius"/>
    </source>
</evidence>
<evidence type="ECO:0000313" key="6">
    <source>
        <dbReference type="Proteomes" id="UP000747110"/>
    </source>
</evidence>
<keyword evidence="2" id="KW-0812">Transmembrane</keyword>
<comment type="caution">
    <text evidence="4">The sequence shown here is derived from an EMBL/GenBank/DDBJ whole genome shotgun (WGS) entry which is preliminary data.</text>
</comment>
<proteinExistence type="predicted"/>
<evidence type="ECO:0000313" key="5">
    <source>
        <dbReference type="Proteomes" id="UP000722791"/>
    </source>
</evidence>
<organism evidence="4 5">
    <name type="scientific">Volvox reticuliferus</name>
    <dbReference type="NCBI Taxonomy" id="1737510"/>
    <lineage>
        <taxon>Eukaryota</taxon>
        <taxon>Viridiplantae</taxon>
        <taxon>Chlorophyta</taxon>
        <taxon>core chlorophytes</taxon>
        <taxon>Chlorophyceae</taxon>
        <taxon>CS clade</taxon>
        <taxon>Chlamydomonadales</taxon>
        <taxon>Volvocaceae</taxon>
        <taxon>Volvox</taxon>
    </lineage>
</organism>
<reference evidence="4" key="1">
    <citation type="journal article" date="2021" name="Proc. Natl. Acad. Sci. U.S.A.">
        <title>Three genomes in the algal genus Volvox reveal the fate of a haploid sex-determining region after a transition to homothallism.</title>
        <authorList>
            <person name="Yamamoto K."/>
            <person name="Hamaji T."/>
            <person name="Kawai-Toyooka H."/>
            <person name="Matsuzaki R."/>
            <person name="Takahashi F."/>
            <person name="Nishimura Y."/>
            <person name="Kawachi M."/>
            <person name="Noguchi H."/>
            <person name="Minakuchi Y."/>
            <person name="Umen J.G."/>
            <person name="Toyoda A."/>
            <person name="Nozaki H."/>
        </authorList>
    </citation>
    <scope>NUCLEOTIDE SEQUENCE</scope>
    <source>
        <strain evidence="4">NIES-3785</strain>
        <strain evidence="3">NIES-3786</strain>
    </source>
</reference>
<dbReference type="EMBL" id="BNCP01000010">
    <property type="protein sequence ID" value="GIL77261.1"/>
    <property type="molecule type" value="Genomic_DNA"/>
</dbReference>
<feature type="transmembrane region" description="Helical" evidence="2">
    <location>
        <begin position="301"/>
        <end position="324"/>
    </location>
</feature>
<dbReference type="Proteomes" id="UP000747110">
    <property type="component" value="Unassembled WGS sequence"/>
</dbReference>
<keyword evidence="6" id="KW-1185">Reference proteome</keyword>
<feature type="region of interest" description="Disordered" evidence="1">
    <location>
        <begin position="530"/>
        <end position="567"/>
    </location>
</feature>
<feature type="region of interest" description="Disordered" evidence="1">
    <location>
        <begin position="1091"/>
        <end position="1132"/>
    </location>
</feature>
<accession>A0A8J4D913</accession>
<sequence>MQPNFHVQFRSGRISKEEARQRDDITTTWQLGGLISSPEFIKFHQKRLITQRRRHLAVLIGRLAVFVAVIATLAAALSNRQYISSITQQVQLQFAAQVQTVDWARFGETLSHLAVGQEAVAAATVNPTTIQEPVQDAQAEPLHHAWNITTTILEVAEAVQAEITDVPVPAQAVLAVPTASETETNSSTVAPSTTAVAEAIVAALIEAAPDAHAVPSSALSAIVPDQTASTIFTDPAPAMAPELIAANATADSLVIYLVEEIDFDSVSTCELSHMPAEPIHGPASAPNVVGLDVAPLDTGAFSMPVLTAAFLFLVLFLATAYMAYVTASRAEFGFVFTDNVGVDDSDRPVHTHVLDAVVADAREPPLADMQDGSLRDASGAAVGIVRSPVQAPITVEEVPSSMMAAELSSIVSGSLYADSRSTSLTEAQLSPLLHAALHNAAASQTKPPGVPCSLGNYSSPVPFAVALLTPAEAPSLFPGFPTLSPFGSEALPDGTSGNDDPCHASTEKLPALALEDLAVEPAGAELDAVKTASPVPPPSDVKSASTWGSSNASTGDQNFFPRALTPENRGYNNSGLPGANPWPLAHPADEIPFSTEASRANGDDLAIFDLDRFNDDGEEVVSISAFTNATASADASVKDVLSGPNHKAPRRQIKLRFPSRKAVPDGKNDTPPNPDTAHLDVLRPDTYPTAGTNKMAISKLFVPNENAEGGADAATPMWPPTVRELGKLALGLDVQDDDLISVEAEKVVTSLLRDDPIIGGPWSGRSDRARCLPITADGLRQGRQDPGRQYAAVAAATSVLLSNLKSHAKSVVLAACAADEPSLRTAQDELHAGATQLLDLNLAPHSYTSAGACKALAYSAAGTPISILPEIVRSSGTDNRTSDNISASDGGSWASIGSRVAADCSTPTAPSVDATFSPVPPVPPQTLASMLKPRSVADDSRISDAWGQGRLPLPDDIDSYLEAMSVKRVSSAASVMAEFQSTLAYVSLLINSASYQLYVAQKEATEWRVRALAMEACLKSLQEKGSTAGASSSPVGNDAALAWQNDGTWVSMGVGSNSTADGLSGDRSRGMASEQDNSAAAVESLLAMQHTISPRSSEDTSSVDDTTKESPTGAETSDVSTGGSGLGSPDETHMDEAREVLLNRTSVEKCTATSGALPNGFGGCDTIEGLDSFDGGLCPADGVSSIIGPEHDEPATAISSEVFDVVQEMVDFVVGNFDNEDTGEVLAVSPNNSVALDYTLISTAVHSGCGSNCSLAKDAGSDDGTDASSACCSRVARSVCPVEALEATPKQSMPAQGLFGGYLPMDCSTSPRPLWRPRPVSYSM</sequence>
<gene>
    <name evidence="3" type="ORF">Vretifemale_6737</name>
    <name evidence="4" type="ORF">Vretimale_3067</name>
</gene>
<protein>
    <recommendedName>
        <fullName evidence="7">Transmembrane protein</fullName>
    </recommendedName>
</protein>
<feature type="region of interest" description="Disordered" evidence="1">
    <location>
        <begin position="1060"/>
        <end position="1079"/>
    </location>
</feature>
<name>A0A8J4D913_9CHLO</name>
<feature type="region of interest" description="Disordered" evidence="1">
    <location>
        <begin position="656"/>
        <end position="687"/>
    </location>
</feature>
<dbReference type="Proteomes" id="UP000722791">
    <property type="component" value="Unassembled WGS sequence"/>
</dbReference>
<keyword evidence="2" id="KW-0472">Membrane</keyword>